<dbReference type="PANTHER" id="PTHR31571">
    <property type="entry name" value="ALTERED INHERITANCE OF MITOCHONDRIA PROTEIN 6"/>
    <property type="match status" value="1"/>
</dbReference>
<name>A0AAI8VLH9_9PEZI</name>
<evidence type="ECO:0000256" key="6">
    <source>
        <dbReference type="ARBA" id="ARBA00023015"/>
    </source>
</evidence>
<evidence type="ECO:0000256" key="9">
    <source>
        <dbReference type="ARBA" id="ARBA00048940"/>
    </source>
</evidence>
<dbReference type="InterPro" id="IPR013178">
    <property type="entry name" value="Histone_AcTrfase_Rtt109/CBP"/>
</dbReference>
<organism evidence="11 12">
    <name type="scientific">Anthostomella pinea</name>
    <dbReference type="NCBI Taxonomy" id="933095"/>
    <lineage>
        <taxon>Eukaryota</taxon>
        <taxon>Fungi</taxon>
        <taxon>Dikarya</taxon>
        <taxon>Ascomycota</taxon>
        <taxon>Pezizomycotina</taxon>
        <taxon>Sordariomycetes</taxon>
        <taxon>Xylariomycetidae</taxon>
        <taxon>Xylariales</taxon>
        <taxon>Xylariaceae</taxon>
        <taxon>Anthostomella</taxon>
    </lineage>
</organism>
<evidence type="ECO:0000313" key="11">
    <source>
        <dbReference type="EMBL" id="CAJ2507130.1"/>
    </source>
</evidence>
<evidence type="ECO:0000313" key="12">
    <source>
        <dbReference type="Proteomes" id="UP001295740"/>
    </source>
</evidence>
<evidence type="ECO:0000256" key="1">
    <source>
        <dbReference type="ARBA" id="ARBA00004123"/>
    </source>
</evidence>
<feature type="region of interest" description="Disordered" evidence="10">
    <location>
        <begin position="400"/>
        <end position="427"/>
    </location>
</feature>
<dbReference type="SMART" id="SM01250">
    <property type="entry name" value="KAT11"/>
    <property type="match status" value="1"/>
</dbReference>
<evidence type="ECO:0000256" key="3">
    <source>
        <dbReference type="ARBA" id="ARBA00022679"/>
    </source>
</evidence>
<evidence type="ECO:0000256" key="10">
    <source>
        <dbReference type="SAM" id="MobiDB-lite"/>
    </source>
</evidence>
<gene>
    <name evidence="11" type="ORF">KHLLAP_LOCUS7598</name>
</gene>
<keyword evidence="12" id="KW-1185">Reference proteome</keyword>
<keyword evidence="8" id="KW-0539">Nucleus</keyword>
<comment type="caution">
    <text evidence="11">The sequence shown here is derived from an EMBL/GenBank/DDBJ whole genome shotgun (WGS) entry which is preliminary data.</text>
</comment>
<proteinExistence type="predicted"/>
<dbReference type="GO" id="GO:0006355">
    <property type="term" value="P:regulation of DNA-templated transcription"/>
    <property type="evidence" value="ECO:0007669"/>
    <property type="project" value="InterPro"/>
</dbReference>
<keyword evidence="4" id="KW-0227">DNA damage</keyword>
<keyword evidence="7" id="KW-0804">Transcription</keyword>
<dbReference type="GO" id="GO:0005634">
    <property type="term" value="C:nucleus"/>
    <property type="evidence" value="ECO:0007669"/>
    <property type="project" value="UniProtKB-SubCell"/>
</dbReference>
<feature type="region of interest" description="Disordered" evidence="10">
    <location>
        <begin position="60"/>
        <end position="79"/>
    </location>
</feature>
<reference evidence="11" key="1">
    <citation type="submission" date="2023-10" db="EMBL/GenBank/DDBJ databases">
        <authorList>
            <person name="Hackl T."/>
        </authorList>
    </citation>
    <scope>NUCLEOTIDE SEQUENCE</scope>
</reference>
<protein>
    <recommendedName>
        <fullName evidence="2">histone acetyltransferase</fullName>
        <ecNumber evidence="2">2.3.1.48</ecNumber>
    </recommendedName>
</protein>
<comment type="subcellular location">
    <subcellularLocation>
        <location evidence="1">Nucleus</location>
    </subcellularLocation>
</comment>
<comment type="catalytic activity">
    <reaction evidence="9">
        <text>L-lysyl-[histone] + acetyl-CoA = N(6)-acetyl-L-lysyl-[histone] + CoA + H(+)</text>
        <dbReference type="Rhea" id="RHEA:21992"/>
        <dbReference type="Rhea" id="RHEA-COMP:9845"/>
        <dbReference type="Rhea" id="RHEA-COMP:11338"/>
        <dbReference type="ChEBI" id="CHEBI:15378"/>
        <dbReference type="ChEBI" id="CHEBI:29969"/>
        <dbReference type="ChEBI" id="CHEBI:57287"/>
        <dbReference type="ChEBI" id="CHEBI:57288"/>
        <dbReference type="ChEBI" id="CHEBI:61930"/>
        <dbReference type="EC" id="2.3.1.48"/>
    </reaction>
    <physiologicalReaction direction="left-to-right" evidence="9">
        <dbReference type="Rhea" id="RHEA:21993"/>
    </physiologicalReaction>
</comment>
<evidence type="ECO:0000256" key="4">
    <source>
        <dbReference type="ARBA" id="ARBA00022763"/>
    </source>
</evidence>
<dbReference type="Proteomes" id="UP001295740">
    <property type="component" value="Unassembled WGS sequence"/>
</dbReference>
<evidence type="ECO:0000256" key="8">
    <source>
        <dbReference type="ARBA" id="ARBA00023242"/>
    </source>
</evidence>
<dbReference type="EMBL" id="CAUWAG010000010">
    <property type="protein sequence ID" value="CAJ2507130.1"/>
    <property type="molecule type" value="Genomic_DNA"/>
</dbReference>
<feature type="region of interest" description="Disordered" evidence="10">
    <location>
        <begin position="565"/>
        <end position="607"/>
    </location>
</feature>
<dbReference type="GO" id="GO:0032931">
    <property type="term" value="F:histone H3K56 acetyltransferase activity"/>
    <property type="evidence" value="ECO:0007669"/>
    <property type="project" value="TreeGrafter"/>
</dbReference>
<sequence>MSNPRQAINASDRSRAVKFRNQLAQELASVLPKDFEFKAYHLSTTPAATEALCYPPALKSSADPKNPAEAQSRDRRPSKPLKTYCEKHFLAVSVEAPKNGGQSKRSEVLVLGLEIYIYTTAFNTTIFVAKADSTGYLHLLNLPKGASSPIREVTAVFLKFLVTSRRRNSKQLVVNLFARAQSQYLFPGSVKNSGKHVLDDRRLIKWWCRVLNPLVENDATTRKKQETWNRVHGYLIIPGLDNYETRAFLPRSSFNWTFDHPLEHISLYTKDASTFDREIPARCLIPTYPDDPKARFVQELEDSTSEKAKLVGGWKSPRTLEQFWEMMAFRQECSSGRMTGFIWVVFDPESTTTAPGGSASNERSSAAFMSTPNASFCAPAVETACPSTPVMSQHDIVSLVTPTSTPSKPATAAPGNQSRKQPTKKVLTGRILPRKPQIKRKHRTKFPKQIETPHYYWPEEGRGQVVLNESGYNRAIELLLHLDFGTLEQAVTSTARWTNEVNMSQDWALNVIGCREITSQPPSSSAGTVNNLSAMTRRKRPVAEASAGSSPAPVNVLGSGLVRKKAKLEAGDNPSTPATGGMPRSTDTEPRVNVLGAGLVRKKAKPC</sequence>
<keyword evidence="3" id="KW-0808">Transferase</keyword>
<dbReference type="InterPro" id="IPR016849">
    <property type="entry name" value="Rtt109"/>
</dbReference>
<dbReference type="PANTHER" id="PTHR31571:SF2">
    <property type="entry name" value="HISTONE ACETYLTRANSFERASE RTT109"/>
    <property type="match status" value="1"/>
</dbReference>
<keyword evidence="6" id="KW-0805">Transcription regulation</keyword>
<evidence type="ECO:0000256" key="2">
    <source>
        <dbReference type="ARBA" id="ARBA00013184"/>
    </source>
</evidence>
<feature type="compositionally biased region" description="Low complexity" evidence="10">
    <location>
        <begin position="401"/>
        <end position="414"/>
    </location>
</feature>
<dbReference type="GO" id="GO:0006974">
    <property type="term" value="P:DNA damage response"/>
    <property type="evidence" value="ECO:0007669"/>
    <property type="project" value="UniProtKB-KW"/>
</dbReference>
<dbReference type="Pfam" id="PF08214">
    <property type="entry name" value="HAT_KAT11"/>
    <property type="match status" value="1"/>
</dbReference>
<accession>A0AAI8VLH9</accession>
<dbReference type="InterPro" id="IPR051236">
    <property type="entry name" value="HAT_RTT109-like"/>
</dbReference>
<keyword evidence="5" id="KW-0007">Acetylation</keyword>
<evidence type="ECO:0000256" key="5">
    <source>
        <dbReference type="ARBA" id="ARBA00022990"/>
    </source>
</evidence>
<evidence type="ECO:0000256" key="7">
    <source>
        <dbReference type="ARBA" id="ARBA00023163"/>
    </source>
</evidence>
<dbReference type="EC" id="2.3.1.48" evidence="2"/>
<dbReference type="AlphaFoldDB" id="A0AAI8VLH9"/>
<dbReference type="PROSITE" id="PS51728">
    <property type="entry name" value="RTT109_HAT"/>
    <property type="match status" value="1"/>
</dbReference>